<evidence type="ECO:0000256" key="11">
    <source>
        <dbReference type="ARBA" id="ARBA00023136"/>
    </source>
</evidence>
<dbReference type="InterPro" id="IPR052168">
    <property type="entry name" value="Cytochrome_b561_oxidase"/>
</dbReference>
<comment type="subcellular location">
    <subcellularLocation>
        <location evidence="2">Cell membrane</location>
        <topology evidence="2">Multi-pass membrane protein</topology>
    </subcellularLocation>
</comment>
<keyword evidence="11 13" id="KW-0472">Membrane</keyword>
<dbReference type="PANTHER" id="PTHR30529:SF7">
    <property type="entry name" value="CYTOCHROME B561 BACTERIAL_NI-HYDROGENASE DOMAIN-CONTAINING PROTEIN"/>
    <property type="match status" value="1"/>
</dbReference>
<evidence type="ECO:0000256" key="13">
    <source>
        <dbReference type="SAM" id="Phobius"/>
    </source>
</evidence>
<dbReference type="GO" id="GO:0020037">
    <property type="term" value="F:heme binding"/>
    <property type="evidence" value="ECO:0007669"/>
    <property type="project" value="TreeGrafter"/>
</dbReference>
<feature type="domain" description="Cytochrome b561 bacterial/Ni-hydrogenase" evidence="14">
    <location>
        <begin position="14"/>
        <end position="184"/>
    </location>
</feature>
<sequence length="192" mass="20723">MASASHLPDSPAGYGIVTRALHWGMAGLFLWQFASALLRVFAEDTGVERLFWSTHYSVGFTLWLLVLVRGVWGLANLHRRPRPEGSPAMARAARAGHLALYGLMVAVPSLAILRAVGGTRGFSVYGVQLAAPREAAVAWLTAPANALHGLLGWALLALIVGHVAMALYHTRIRRDGTLERMTRGHRGEAALT</sequence>
<feature type="transmembrane region" description="Helical" evidence="13">
    <location>
        <begin position="150"/>
        <end position="168"/>
    </location>
</feature>
<dbReference type="InterPro" id="IPR011577">
    <property type="entry name" value="Cyt_b561_bac/Ni-Hgenase"/>
</dbReference>
<dbReference type="GO" id="GO:0005886">
    <property type="term" value="C:plasma membrane"/>
    <property type="evidence" value="ECO:0007669"/>
    <property type="project" value="UniProtKB-SubCell"/>
</dbReference>
<evidence type="ECO:0000256" key="7">
    <source>
        <dbReference type="ARBA" id="ARBA00022723"/>
    </source>
</evidence>
<evidence type="ECO:0000256" key="3">
    <source>
        <dbReference type="ARBA" id="ARBA00022448"/>
    </source>
</evidence>
<feature type="transmembrane region" description="Helical" evidence="13">
    <location>
        <begin position="54"/>
        <end position="77"/>
    </location>
</feature>
<evidence type="ECO:0000256" key="10">
    <source>
        <dbReference type="ARBA" id="ARBA00023004"/>
    </source>
</evidence>
<evidence type="ECO:0000256" key="6">
    <source>
        <dbReference type="ARBA" id="ARBA00022692"/>
    </source>
</evidence>
<comment type="similarity">
    <text evidence="12">Belongs to the cytochrome b561 family.</text>
</comment>
<dbReference type="AlphaFoldDB" id="A0A840SNU8"/>
<evidence type="ECO:0000256" key="2">
    <source>
        <dbReference type="ARBA" id="ARBA00004651"/>
    </source>
</evidence>
<dbReference type="SUPFAM" id="SSF81342">
    <property type="entry name" value="Transmembrane di-heme cytochromes"/>
    <property type="match status" value="1"/>
</dbReference>
<evidence type="ECO:0000256" key="4">
    <source>
        <dbReference type="ARBA" id="ARBA00022475"/>
    </source>
</evidence>
<accession>A0A840SNU8</accession>
<evidence type="ECO:0000313" key="15">
    <source>
        <dbReference type="EMBL" id="MBB5223677.1"/>
    </source>
</evidence>
<keyword evidence="8" id="KW-0249">Electron transport</keyword>
<dbReference type="EMBL" id="JACHFM010000004">
    <property type="protein sequence ID" value="MBB5223677.1"/>
    <property type="molecule type" value="Genomic_DNA"/>
</dbReference>
<evidence type="ECO:0000256" key="8">
    <source>
        <dbReference type="ARBA" id="ARBA00022982"/>
    </source>
</evidence>
<proteinExistence type="inferred from homology"/>
<feature type="transmembrane region" description="Helical" evidence="13">
    <location>
        <begin position="98"/>
        <end position="117"/>
    </location>
</feature>
<comment type="cofactor">
    <cofactor evidence="1">
        <name>heme b</name>
        <dbReference type="ChEBI" id="CHEBI:60344"/>
    </cofactor>
</comment>
<protein>
    <submittedName>
        <fullName evidence="15">Cytochrome b561</fullName>
    </submittedName>
</protein>
<keyword evidence="4" id="KW-1003">Cell membrane</keyword>
<gene>
    <name evidence="15" type="ORF">HNP73_003631</name>
</gene>
<keyword evidence="7" id="KW-0479">Metal-binding</keyword>
<comment type="caution">
    <text evidence="15">The sequence shown here is derived from an EMBL/GenBank/DDBJ whole genome shotgun (WGS) entry which is preliminary data.</text>
</comment>
<dbReference type="Proteomes" id="UP000549457">
    <property type="component" value="Unassembled WGS sequence"/>
</dbReference>
<dbReference type="PANTHER" id="PTHR30529">
    <property type="entry name" value="CYTOCHROME B561"/>
    <property type="match status" value="1"/>
</dbReference>
<dbReference type="GO" id="GO:0046872">
    <property type="term" value="F:metal ion binding"/>
    <property type="evidence" value="ECO:0007669"/>
    <property type="project" value="UniProtKB-KW"/>
</dbReference>
<keyword evidence="16" id="KW-1185">Reference proteome</keyword>
<keyword evidence="9 13" id="KW-1133">Transmembrane helix</keyword>
<evidence type="ECO:0000256" key="12">
    <source>
        <dbReference type="ARBA" id="ARBA00037975"/>
    </source>
</evidence>
<dbReference type="Pfam" id="PF01292">
    <property type="entry name" value="Ni_hydr_CYTB"/>
    <property type="match status" value="1"/>
</dbReference>
<dbReference type="RefSeq" id="WP_184153058.1">
    <property type="nucleotide sequence ID" value="NZ_JACHFM010000004.1"/>
</dbReference>
<evidence type="ECO:0000256" key="5">
    <source>
        <dbReference type="ARBA" id="ARBA00022617"/>
    </source>
</evidence>
<dbReference type="GO" id="GO:0022904">
    <property type="term" value="P:respiratory electron transport chain"/>
    <property type="evidence" value="ECO:0007669"/>
    <property type="project" value="InterPro"/>
</dbReference>
<evidence type="ECO:0000259" key="14">
    <source>
        <dbReference type="Pfam" id="PF01292"/>
    </source>
</evidence>
<evidence type="ECO:0000313" key="16">
    <source>
        <dbReference type="Proteomes" id="UP000549457"/>
    </source>
</evidence>
<reference evidence="15 16" key="1">
    <citation type="submission" date="2020-08" db="EMBL/GenBank/DDBJ databases">
        <title>Genomic Encyclopedia of Type Strains, Phase IV (KMG-IV): sequencing the most valuable type-strain genomes for metagenomic binning, comparative biology and taxonomic classification.</title>
        <authorList>
            <person name="Goeker M."/>
        </authorList>
    </citation>
    <scope>NUCLEOTIDE SEQUENCE [LARGE SCALE GENOMIC DNA]</scope>
    <source>
        <strain evidence="15 16">DSM 101730</strain>
    </source>
</reference>
<keyword evidence="5" id="KW-0349">Heme</keyword>
<feature type="transmembrane region" description="Helical" evidence="13">
    <location>
        <begin position="20"/>
        <end position="42"/>
    </location>
</feature>
<dbReference type="InterPro" id="IPR016174">
    <property type="entry name" value="Di-haem_cyt_TM"/>
</dbReference>
<keyword evidence="10" id="KW-0408">Iron</keyword>
<name>A0A840SNU8_9RHOB</name>
<organism evidence="15 16">
    <name type="scientific">Amaricoccus macauensis</name>
    <dbReference type="NCBI Taxonomy" id="57001"/>
    <lineage>
        <taxon>Bacteria</taxon>
        <taxon>Pseudomonadati</taxon>
        <taxon>Pseudomonadota</taxon>
        <taxon>Alphaproteobacteria</taxon>
        <taxon>Rhodobacterales</taxon>
        <taxon>Paracoccaceae</taxon>
        <taxon>Amaricoccus</taxon>
    </lineage>
</organism>
<dbReference type="Gene3D" id="1.20.950.20">
    <property type="entry name" value="Transmembrane di-heme cytochromes, Chain C"/>
    <property type="match status" value="1"/>
</dbReference>
<evidence type="ECO:0000256" key="9">
    <source>
        <dbReference type="ARBA" id="ARBA00022989"/>
    </source>
</evidence>
<dbReference type="GO" id="GO:0009055">
    <property type="term" value="F:electron transfer activity"/>
    <property type="evidence" value="ECO:0007669"/>
    <property type="project" value="InterPro"/>
</dbReference>
<keyword evidence="6 13" id="KW-0812">Transmembrane</keyword>
<keyword evidence="3" id="KW-0813">Transport</keyword>
<evidence type="ECO:0000256" key="1">
    <source>
        <dbReference type="ARBA" id="ARBA00001970"/>
    </source>
</evidence>